<protein>
    <submittedName>
        <fullName evidence="1">Uncharacterized protein</fullName>
    </submittedName>
</protein>
<dbReference type="EMBL" id="REGN01000060">
    <property type="protein sequence ID" value="RNA44750.1"/>
    <property type="molecule type" value="Genomic_DNA"/>
</dbReference>
<evidence type="ECO:0000313" key="1">
    <source>
        <dbReference type="EMBL" id="RNA44750.1"/>
    </source>
</evidence>
<dbReference type="AlphaFoldDB" id="A0A3M7TAA5"/>
<proteinExistence type="predicted"/>
<sequence>MNIQKQNKFKKRQKKQYLCIFYYQILLPFLSKKCYLKHTFQQANYSSQHNYIFENTKLPILLILINLTLINKKIPNLHLNHLHIARANNSPKSMNGNYSFFLKGKDDVEIDLRCSLQIGYLSAIKY</sequence>
<gene>
    <name evidence="1" type="ORF">BpHYR1_048012</name>
</gene>
<accession>A0A3M7TAA5</accession>
<name>A0A3M7TAA5_BRAPC</name>
<keyword evidence="2" id="KW-1185">Reference proteome</keyword>
<evidence type="ECO:0000313" key="2">
    <source>
        <dbReference type="Proteomes" id="UP000276133"/>
    </source>
</evidence>
<comment type="caution">
    <text evidence="1">The sequence shown here is derived from an EMBL/GenBank/DDBJ whole genome shotgun (WGS) entry which is preliminary data.</text>
</comment>
<reference evidence="1 2" key="1">
    <citation type="journal article" date="2018" name="Sci. Rep.">
        <title>Genomic signatures of local adaptation to the degree of environmental predictability in rotifers.</title>
        <authorList>
            <person name="Franch-Gras L."/>
            <person name="Hahn C."/>
            <person name="Garcia-Roger E.M."/>
            <person name="Carmona M.J."/>
            <person name="Serra M."/>
            <person name="Gomez A."/>
        </authorList>
    </citation>
    <scope>NUCLEOTIDE SEQUENCE [LARGE SCALE GENOMIC DNA]</scope>
    <source>
        <strain evidence="1">HYR1</strain>
    </source>
</reference>
<organism evidence="1 2">
    <name type="scientific">Brachionus plicatilis</name>
    <name type="common">Marine rotifer</name>
    <name type="synonym">Brachionus muelleri</name>
    <dbReference type="NCBI Taxonomy" id="10195"/>
    <lineage>
        <taxon>Eukaryota</taxon>
        <taxon>Metazoa</taxon>
        <taxon>Spiralia</taxon>
        <taxon>Gnathifera</taxon>
        <taxon>Rotifera</taxon>
        <taxon>Eurotatoria</taxon>
        <taxon>Monogononta</taxon>
        <taxon>Pseudotrocha</taxon>
        <taxon>Ploima</taxon>
        <taxon>Brachionidae</taxon>
        <taxon>Brachionus</taxon>
    </lineage>
</organism>
<dbReference type="Proteomes" id="UP000276133">
    <property type="component" value="Unassembled WGS sequence"/>
</dbReference>